<evidence type="ECO:0000313" key="1">
    <source>
        <dbReference type="EMBL" id="KAK9695130.1"/>
    </source>
</evidence>
<dbReference type="EMBL" id="JASPKY010000491">
    <property type="protein sequence ID" value="KAK9695130.1"/>
    <property type="molecule type" value="Genomic_DNA"/>
</dbReference>
<sequence>MWFVEQNVNQYISCPIKITQKQNNPTSISTGKASASSVNEFHFENFTTVDEEKSNNEADRGCQIMGFLVDNNGYLTLPIEVSTATTTTSMDTISLPSTY</sequence>
<evidence type="ECO:0000313" key="2">
    <source>
        <dbReference type="Proteomes" id="UP001458880"/>
    </source>
</evidence>
<gene>
    <name evidence="1" type="ORF">QE152_g33084</name>
</gene>
<organism evidence="1 2">
    <name type="scientific">Popillia japonica</name>
    <name type="common">Japanese beetle</name>
    <dbReference type="NCBI Taxonomy" id="7064"/>
    <lineage>
        <taxon>Eukaryota</taxon>
        <taxon>Metazoa</taxon>
        <taxon>Ecdysozoa</taxon>
        <taxon>Arthropoda</taxon>
        <taxon>Hexapoda</taxon>
        <taxon>Insecta</taxon>
        <taxon>Pterygota</taxon>
        <taxon>Neoptera</taxon>
        <taxon>Endopterygota</taxon>
        <taxon>Coleoptera</taxon>
        <taxon>Polyphaga</taxon>
        <taxon>Scarabaeiformia</taxon>
        <taxon>Scarabaeidae</taxon>
        <taxon>Rutelinae</taxon>
        <taxon>Popillia</taxon>
    </lineage>
</organism>
<keyword evidence="2" id="KW-1185">Reference proteome</keyword>
<protein>
    <submittedName>
        <fullName evidence="1">Uncharacterized protein</fullName>
    </submittedName>
</protein>
<name>A0AAW1IXU8_POPJA</name>
<accession>A0AAW1IXU8</accession>
<dbReference type="Proteomes" id="UP001458880">
    <property type="component" value="Unassembled WGS sequence"/>
</dbReference>
<comment type="caution">
    <text evidence="1">The sequence shown here is derived from an EMBL/GenBank/DDBJ whole genome shotgun (WGS) entry which is preliminary data.</text>
</comment>
<proteinExistence type="predicted"/>
<reference evidence="1 2" key="1">
    <citation type="journal article" date="2024" name="BMC Genomics">
        <title>De novo assembly and annotation of Popillia japonica's genome with initial clues to its potential as an invasive pest.</title>
        <authorList>
            <person name="Cucini C."/>
            <person name="Boschi S."/>
            <person name="Funari R."/>
            <person name="Cardaioli E."/>
            <person name="Iannotti N."/>
            <person name="Marturano G."/>
            <person name="Paoli F."/>
            <person name="Bruttini M."/>
            <person name="Carapelli A."/>
            <person name="Frati F."/>
            <person name="Nardi F."/>
        </authorList>
    </citation>
    <scope>NUCLEOTIDE SEQUENCE [LARGE SCALE GENOMIC DNA]</scope>
    <source>
        <strain evidence="1">DMR45628</strain>
    </source>
</reference>
<dbReference type="AlphaFoldDB" id="A0AAW1IXU8"/>